<dbReference type="Proteomes" id="UP000249070">
    <property type="component" value="Unassembled WGS sequence"/>
</dbReference>
<dbReference type="Gene3D" id="3.40.1190.20">
    <property type="match status" value="1"/>
</dbReference>
<gene>
    <name evidence="5" type="primary">frlD_2</name>
    <name evidence="4" type="ORF">DKP91_13775</name>
    <name evidence="5" type="ORF">DTPHA_603136</name>
</gene>
<feature type="domain" description="Carbohydrate kinase PfkB" evidence="3">
    <location>
        <begin position="18"/>
        <end position="246"/>
    </location>
</feature>
<evidence type="ECO:0000313" key="5">
    <source>
        <dbReference type="EMBL" id="SAM54610.1"/>
    </source>
</evidence>
<dbReference type="Proteomes" id="UP000183509">
    <property type="component" value="Unassembled WGS sequence"/>
</dbReference>
<evidence type="ECO:0000256" key="1">
    <source>
        <dbReference type="ARBA" id="ARBA00022679"/>
    </source>
</evidence>
<organism evidence="4 7">
    <name type="scientific">Enterococcus faecium</name>
    <name type="common">Streptococcus faecium</name>
    <dbReference type="NCBI Taxonomy" id="1352"/>
    <lineage>
        <taxon>Bacteria</taxon>
        <taxon>Bacillati</taxon>
        <taxon>Bacillota</taxon>
        <taxon>Bacilli</taxon>
        <taxon>Lactobacillales</taxon>
        <taxon>Enterococcaceae</taxon>
        <taxon>Enterococcus</taxon>
    </lineage>
</organism>
<reference evidence="5 6" key="1">
    <citation type="submission" date="2016-04" db="EMBL/GenBank/DDBJ databases">
        <authorList>
            <person name="Millard A."/>
        </authorList>
    </citation>
    <scope>NUCLEOTIDE SEQUENCE [LARGE SCALE GENOMIC DNA]</scope>
    <source>
        <strain evidence="5">Isolate 22</strain>
    </source>
</reference>
<dbReference type="RefSeq" id="WP_060805091.1">
    <property type="nucleotide sequence ID" value="NZ_CABGIM010000034.1"/>
</dbReference>
<keyword evidence="1 5" id="KW-0808">Transferase</keyword>
<dbReference type="SUPFAM" id="SSF53613">
    <property type="entry name" value="Ribokinase-like"/>
    <property type="match status" value="1"/>
</dbReference>
<dbReference type="PANTHER" id="PTHR10584">
    <property type="entry name" value="SUGAR KINASE"/>
    <property type="match status" value="1"/>
</dbReference>
<proteinExistence type="predicted"/>
<evidence type="ECO:0000259" key="3">
    <source>
        <dbReference type="Pfam" id="PF00294"/>
    </source>
</evidence>
<comment type="caution">
    <text evidence="4">The sequence shown here is derived from an EMBL/GenBank/DDBJ whole genome shotgun (WGS) entry which is preliminary data.</text>
</comment>
<dbReference type="PANTHER" id="PTHR10584:SF166">
    <property type="entry name" value="RIBOKINASE"/>
    <property type="match status" value="1"/>
</dbReference>
<name>A0AB73TM92_ENTFC</name>
<dbReference type="GO" id="GO:0016301">
    <property type="term" value="F:kinase activity"/>
    <property type="evidence" value="ECO:0007669"/>
    <property type="project" value="UniProtKB-KW"/>
</dbReference>
<evidence type="ECO:0000256" key="2">
    <source>
        <dbReference type="ARBA" id="ARBA00022777"/>
    </source>
</evidence>
<dbReference type="PROSITE" id="PS00584">
    <property type="entry name" value="PFKB_KINASES_2"/>
    <property type="match status" value="1"/>
</dbReference>
<dbReference type="InterPro" id="IPR002173">
    <property type="entry name" value="Carboh/pur_kinase_PfkB_CS"/>
</dbReference>
<evidence type="ECO:0000313" key="6">
    <source>
        <dbReference type="Proteomes" id="UP000183509"/>
    </source>
</evidence>
<protein>
    <submittedName>
        <fullName evidence="5">Fructosamine kinase FrlD</fullName>
        <ecNumber evidence="5">2.7.1.-</ecNumber>
    </submittedName>
</protein>
<dbReference type="AlphaFoldDB" id="A0AB73TM92"/>
<accession>A0AB73TM92</accession>
<dbReference type="EC" id="2.7.1.-" evidence="5"/>
<dbReference type="EMBL" id="QHGU01000111">
    <property type="protein sequence ID" value="PZM53638.1"/>
    <property type="molecule type" value="Genomic_DNA"/>
</dbReference>
<evidence type="ECO:0000313" key="7">
    <source>
        <dbReference type="Proteomes" id="UP000249070"/>
    </source>
</evidence>
<dbReference type="EMBL" id="FKLM01000154">
    <property type="protein sequence ID" value="SAM54610.1"/>
    <property type="molecule type" value="Genomic_DNA"/>
</dbReference>
<dbReference type="InterPro" id="IPR011611">
    <property type="entry name" value="PfkB_dom"/>
</dbReference>
<dbReference type="Pfam" id="PF00294">
    <property type="entry name" value="PfkB"/>
    <property type="match status" value="1"/>
</dbReference>
<evidence type="ECO:0000313" key="4">
    <source>
        <dbReference type="EMBL" id="PZM53638.1"/>
    </source>
</evidence>
<keyword evidence="2 5" id="KW-0418">Kinase</keyword>
<sequence>MTAYVIGFGDNVVDYYENLNQKFPGGNAVNFAVNAKKSGVKAYYVGSLSSDPDGVLLQHAISSEGVDISFSEVIDEPTEQAHVTIKDGDREFIGGVRGSRLTPALSAELIDLMKNSSLVHTSCHSRTETKIKELKKYDVKVSFDFSDLDKYRTHEYLSDVCPSIYIAQFSVATDDQEEINRLISECKDFEVPYLLFTRGSKSPVFVDTRENKTYEGFIRKVESPHDTMGAGDAYFAAFASNFVLSKREKSMIEHVIDCFHKGANLAYETLMIDGSFGHATPINP</sequence>
<reference evidence="4 7" key="2">
    <citation type="submission" date="2018-05" db="EMBL/GenBank/DDBJ databases">
        <title>Vancomycin-resistant Enterococcus faecium strain from Chelyabinsk, Russia.</title>
        <authorList>
            <person name="Gostev V."/>
            <person name="Goncharov A."/>
            <person name="Kolodzhieva V."/>
            <person name="Suvorov A."/>
            <person name="Sidorenko S."/>
            <person name="Zueva L."/>
        </authorList>
    </citation>
    <scope>NUCLEOTIDE SEQUENCE [LARGE SCALE GENOMIC DNA]</scope>
    <source>
        <strain evidence="4 7">20</strain>
    </source>
</reference>
<dbReference type="InterPro" id="IPR029056">
    <property type="entry name" value="Ribokinase-like"/>
</dbReference>